<evidence type="ECO:0000256" key="11">
    <source>
        <dbReference type="ARBA" id="ARBA00022801"/>
    </source>
</evidence>
<keyword evidence="13" id="KW-0862">Zinc</keyword>
<evidence type="ECO:0000256" key="8">
    <source>
        <dbReference type="ARBA" id="ARBA00022670"/>
    </source>
</evidence>
<keyword evidence="17" id="KW-0325">Glycoprotein</keyword>
<comment type="subcellular location">
    <subcellularLocation>
        <location evidence="4">Endoplasmic reticulum membrane</location>
        <topology evidence="4">Multi-pass membrane protein</topology>
    </subcellularLocation>
    <subcellularLocation>
        <location evidence="3">Vacuole membrane</location>
        <topology evidence="3">Multi-pass membrane protein</topology>
    </subcellularLocation>
</comment>
<evidence type="ECO:0000259" key="21">
    <source>
        <dbReference type="Pfam" id="PF04389"/>
    </source>
</evidence>
<evidence type="ECO:0000256" key="2">
    <source>
        <dbReference type="ARBA" id="ARBA00003273"/>
    </source>
</evidence>
<evidence type="ECO:0000256" key="20">
    <source>
        <dbReference type="SAM" id="Phobius"/>
    </source>
</evidence>
<dbReference type="GO" id="GO:0005789">
    <property type="term" value="C:endoplasmic reticulum membrane"/>
    <property type="evidence" value="ECO:0007669"/>
    <property type="project" value="UniProtKB-SubCell"/>
</dbReference>
<feature type="transmembrane region" description="Helical" evidence="20">
    <location>
        <begin position="329"/>
        <end position="352"/>
    </location>
</feature>
<evidence type="ECO:0000256" key="3">
    <source>
        <dbReference type="ARBA" id="ARBA00004128"/>
    </source>
</evidence>
<dbReference type="GO" id="GO:0006508">
    <property type="term" value="P:proteolysis"/>
    <property type="evidence" value="ECO:0007669"/>
    <property type="project" value="UniProtKB-KW"/>
</dbReference>
<keyword evidence="10" id="KW-0479">Metal-binding</keyword>
<evidence type="ECO:0000256" key="9">
    <source>
        <dbReference type="ARBA" id="ARBA00022692"/>
    </source>
</evidence>
<keyword evidence="8" id="KW-0645">Protease</keyword>
<feature type="transmembrane region" description="Helical" evidence="20">
    <location>
        <begin position="33"/>
        <end position="52"/>
    </location>
</feature>
<feature type="transmembrane region" description="Helical" evidence="20">
    <location>
        <begin position="359"/>
        <end position="380"/>
    </location>
</feature>
<evidence type="ECO:0000256" key="10">
    <source>
        <dbReference type="ARBA" id="ARBA00022723"/>
    </source>
</evidence>
<evidence type="ECO:0000256" key="18">
    <source>
        <dbReference type="ARBA" id="ARBA00031512"/>
    </source>
</evidence>
<organism evidence="22 23">
    <name type="scientific">Dichanthelium oligosanthes</name>
    <dbReference type="NCBI Taxonomy" id="888268"/>
    <lineage>
        <taxon>Eukaryota</taxon>
        <taxon>Viridiplantae</taxon>
        <taxon>Streptophyta</taxon>
        <taxon>Embryophyta</taxon>
        <taxon>Tracheophyta</taxon>
        <taxon>Spermatophyta</taxon>
        <taxon>Magnoliopsida</taxon>
        <taxon>Liliopsida</taxon>
        <taxon>Poales</taxon>
        <taxon>Poaceae</taxon>
        <taxon>PACMAD clade</taxon>
        <taxon>Panicoideae</taxon>
        <taxon>Panicodae</taxon>
        <taxon>Paniceae</taxon>
        <taxon>Dichantheliinae</taxon>
        <taxon>Dichanthelium</taxon>
    </lineage>
</organism>
<dbReference type="GO" id="GO:0046872">
    <property type="term" value="F:metal ion binding"/>
    <property type="evidence" value="ECO:0007669"/>
    <property type="project" value="UniProtKB-KW"/>
</dbReference>
<keyword evidence="14 20" id="KW-1133">Transmembrane helix</keyword>
<keyword evidence="16 20" id="KW-0472">Membrane</keyword>
<name>A0A1E5VQS6_9POAL</name>
<evidence type="ECO:0000313" key="22">
    <source>
        <dbReference type="EMBL" id="OEL27469.1"/>
    </source>
</evidence>
<keyword evidence="9 20" id="KW-0812">Transmembrane</keyword>
<feature type="transmembrane region" description="Helical" evidence="20">
    <location>
        <begin position="546"/>
        <end position="568"/>
    </location>
</feature>
<comment type="similarity">
    <text evidence="5">Belongs to the peptidase M28 family.</text>
</comment>
<evidence type="ECO:0000256" key="19">
    <source>
        <dbReference type="SAM" id="MobiDB-lite"/>
    </source>
</evidence>
<feature type="transmembrane region" description="Helical" evidence="20">
    <location>
        <begin position="580"/>
        <end position="603"/>
    </location>
</feature>
<gene>
    <name evidence="22" type="ORF">BAE44_0011508</name>
</gene>
<dbReference type="SUPFAM" id="SSF53187">
    <property type="entry name" value="Zn-dependent exopeptidases"/>
    <property type="match status" value="1"/>
</dbReference>
<protein>
    <recommendedName>
        <fullName evidence="6">Vacuolar membrane protease</fullName>
    </recommendedName>
    <alternativeName>
        <fullName evidence="18">FXNA-related family protease 1</fullName>
    </alternativeName>
</protein>
<dbReference type="Gene3D" id="3.40.630.10">
    <property type="entry name" value="Zn peptidases"/>
    <property type="match status" value="1"/>
</dbReference>
<feature type="compositionally biased region" description="Polar residues" evidence="19">
    <location>
        <begin position="1"/>
        <end position="10"/>
    </location>
</feature>
<dbReference type="FunFam" id="3.40.630.10:FF:000008">
    <property type="entry name" value="Endoplasmic reticulum metallopeptidase 1"/>
    <property type="match status" value="1"/>
</dbReference>
<dbReference type="EMBL" id="LWDX02032466">
    <property type="protein sequence ID" value="OEL27469.1"/>
    <property type="molecule type" value="Genomic_DNA"/>
</dbReference>
<dbReference type="GO" id="GO:0008235">
    <property type="term" value="F:metalloexopeptidase activity"/>
    <property type="evidence" value="ECO:0007669"/>
    <property type="project" value="InterPro"/>
</dbReference>
<dbReference type="InterPro" id="IPR007484">
    <property type="entry name" value="Peptidase_M28"/>
</dbReference>
<feature type="region of interest" description="Disordered" evidence="19">
    <location>
        <begin position="1"/>
        <end position="26"/>
    </location>
</feature>
<evidence type="ECO:0000313" key="23">
    <source>
        <dbReference type="Proteomes" id="UP000095767"/>
    </source>
</evidence>
<dbReference type="PANTHER" id="PTHR12147">
    <property type="entry name" value="METALLOPEPTIDASE M28 FAMILY MEMBER"/>
    <property type="match status" value="1"/>
</dbReference>
<keyword evidence="7" id="KW-0926">Vacuole</keyword>
<comment type="cofactor">
    <cofactor evidence="1">
        <name>Zn(2+)</name>
        <dbReference type="ChEBI" id="CHEBI:29105"/>
    </cofactor>
</comment>
<keyword evidence="11" id="KW-0378">Hydrolase</keyword>
<dbReference type="GO" id="GO:0005774">
    <property type="term" value="C:vacuolar membrane"/>
    <property type="evidence" value="ECO:0007669"/>
    <property type="project" value="UniProtKB-SubCell"/>
</dbReference>
<dbReference type="STRING" id="888268.A0A1E5VQS6"/>
<dbReference type="AlphaFoldDB" id="A0A1E5VQS6"/>
<evidence type="ECO:0000256" key="12">
    <source>
        <dbReference type="ARBA" id="ARBA00022824"/>
    </source>
</evidence>
<dbReference type="Proteomes" id="UP000095767">
    <property type="component" value="Unassembled WGS sequence"/>
</dbReference>
<evidence type="ECO:0000256" key="17">
    <source>
        <dbReference type="ARBA" id="ARBA00023180"/>
    </source>
</evidence>
<sequence>MPQGQGSSMSTHEKPKVDQAVDSNEDNRKHRRGAYLLLGLLIIFLHGSWSVYNIQFGNLPLALDAKQAGKRGFSEASALEHVKYLTSLGPHPVGSDSLDLAIKVVHSCCLLSQEGAGDCSSCVGVMLELARGVAQWAHGFKSGVLFLFNTGEEEGLDGAHSFITQHHWRNSVRFAVDLEAMGISGKSTLFQGTDHWALESFAAVAKYPSAQIASQDVFRSGAIKSATDFQIYQEVAGLPGLDFAYTDTTSVYHTKNDKMKLLKPGSLQHIGDNMLAFLLHSAASPIFLKNAQQHKQENTEQNKAVFFDILGKYMVVYPQRLATMFHNSIILQSLLIWGTSLLMGGLPGLVSFGISCLSIILMFIFSICLPVVVAFILPHICPFPVPYVANPWLIIGIFGSPALLGAFIGQHIGFILLKRHLRRVYSRTKPSLTHNTREYVIDLEAERWIFKSGFVQWLVVLILGTYFKVGSSYIALIWLVSPAFAYGFLEATLSPVRLPKQLKVVTLVLGLAAPVVSSAGLAVRMADVIVGSIVRVDRNPGGLPDWLGNVIVAVAIAVVVCFVFVYLLSYVHISGDKRTLGLLLCIFFGLSLALVSSGIVPAFTEDVARSVNVVHVVDTTDDANREPLSYVSLFSNTPGKLTKELLDLGDEEFFCGRNMTIDFVTFTMKYGCWSYKESSAGWSKSEVPVLLVESDIVTDGARQTVISVDTKSSTRWSLGINKKEIDDFTVQVDSEKLVLLGDKSEVDGWHTIQFAGGKNSPTKFQLTLYWSNSDTQTSRREAKEAADVPLLVKLRTDVNRVTPKVAQVLEKLPPWCTPFGKSTSPYTLAFLTGLRVNI</sequence>
<comment type="function">
    <text evidence="2">May be involved in vacuolar sorting and osmoregulation.</text>
</comment>
<feature type="domain" description="Peptidase M28" evidence="21">
    <location>
        <begin position="113"/>
        <end position="277"/>
    </location>
</feature>
<evidence type="ECO:0000256" key="14">
    <source>
        <dbReference type="ARBA" id="ARBA00022989"/>
    </source>
</evidence>
<evidence type="ECO:0000256" key="13">
    <source>
        <dbReference type="ARBA" id="ARBA00022833"/>
    </source>
</evidence>
<dbReference type="Pfam" id="PF04389">
    <property type="entry name" value="Peptidase_M28"/>
    <property type="match status" value="1"/>
</dbReference>
<keyword evidence="15" id="KW-0482">Metalloprotease</keyword>
<dbReference type="PANTHER" id="PTHR12147:SF58">
    <property type="entry name" value="VACUOLAR MEMBRANE PROTEASE"/>
    <property type="match status" value="1"/>
</dbReference>
<accession>A0A1E5VQS6</accession>
<evidence type="ECO:0000256" key="16">
    <source>
        <dbReference type="ARBA" id="ARBA00023136"/>
    </source>
</evidence>
<keyword evidence="12" id="KW-0256">Endoplasmic reticulum</keyword>
<keyword evidence="23" id="KW-1185">Reference proteome</keyword>
<feature type="transmembrane region" description="Helical" evidence="20">
    <location>
        <begin position="392"/>
        <end position="417"/>
    </location>
</feature>
<proteinExistence type="inferred from homology"/>
<evidence type="ECO:0000256" key="7">
    <source>
        <dbReference type="ARBA" id="ARBA00022554"/>
    </source>
</evidence>
<evidence type="ECO:0000256" key="4">
    <source>
        <dbReference type="ARBA" id="ARBA00004477"/>
    </source>
</evidence>
<evidence type="ECO:0000256" key="1">
    <source>
        <dbReference type="ARBA" id="ARBA00001947"/>
    </source>
</evidence>
<reference evidence="22 23" key="1">
    <citation type="submission" date="2016-09" db="EMBL/GenBank/DDBJ databases">
        <title>The draft genome of Dichanthelium oligosanthes: A C3 panicoid grass species.</title>
        <authorList>
            <person name="Studer A.J."/>
            <person name="Schnable J.C."/>
            <person name="Brutnell T.P."/>
        </authorList>
    </citation>
    <scope>NUCLEOTIDE SEQUENCE [LARGE SCALE GENOMIC DNA]</scope>
    <source>
        <strain evidence="23">cv. Kellogg 1175</strain>
        <tissue evidence="22">Leaf</tissue>
    </source>
</reference>
<evidence type="ECO:0000256" key="6">
    <source>
        <dbReference type="ARBA" id="ARBA00017435"/>
    </source>
</evidence>
<dbReference type="InterPro" id="IPR045175">
    <property type="entry name" value="M28_fam"/>
</dbReference>
<comment type="caution">
    <text evidence="22">The sequence shown here is derived from an EMBL/GenBank/DDBJ whole genome shotgun (WGS) entry which is preliminary data.</text>
</comment>
<dbReference type="OrthoDB" id="76293at2759"/>
<evidence type="ECO:0000256" key="15">
    <source>
        <dbReference type="ARBA" id="ARBA00023049"/>
    </source>
</evidence>
<evidence type="ECO:0000256" key="5">
    <source>
        <dbReference type="ARBA" id="ARBA00010918"/>
    </source>
</evidence>